<keyword evidence="4" id="KW-0378">Hydrolase</keyword>
<evidence type="ECO:0008006" key="12">
    <source>
        <dbReference type="Google" id="ProtNLM"/>
    </source>
</evidence>
<dbReference type="GO" id="GO:0006465">
    <property type="term" value="P:signal peptide processing"/>
    <property type="evidence" value="ECO:0007669"/>
    <property type="project" value="TreeGrafter"/>
</dbReference>
<reference evidence="10" key="1">
    <citation type="submission" date="2020-12" db="EMBL/GenBank/DDBJ databases">
        <title>Metabolic potential, ecology and presence of endohyphal bacteria is reflected in genomic diversity of Mucoromycotina.</title>
        <authorList>
            <person name="Muszewska A."/>
            <person name="Okrasinska A."/>
            <person name="Steczkiewicz K."/>
            <person name="Drgas O."/>
            <person name="Orlowska M."/>
            <person name="Perlinska-Lenart U."/>
            <person name="Aleksandrzak-Piekarczyk T."/>
            <person name="Szatraj K."/>
            <person name="Zielenkiewicz U."/>
            <person name="Pilsyk S."/>
            <person name="Malc E."/>
            <person name="Mieczkowski P."/>
            <person name="Kruszewska J.S."/>
            <person name="Biernat P."/>
            <person name="Pawlowska J."/>
        </authorList>
    </citation>
    <scope>NUCLEOTIDE SEQUENCE</scope>
    <source>
        <strain evidence="10">WA0000017839</strain>
    </source>
</reference>
<feature type="transmembrane region" description="Helical" evidence="9">
    <location>
        <begin position="14"/>
        <end position="33"/>
    </location>
</feature>
<proteinExistence type="inferred from homology"/>
<feature type="transmembrane region" description="Helical" evidence="9">
    <location>
        <begin position="186"/>
        <end position="204"/>
    </location>
</feature>
<feature type="transmembrane region" description="Helical" evidence="9">
    <location>
        <begin position="340"/>
        <end position="361"/>
    </location>
</feature>
<dbReference type="Pfam" id="PF04258">
    <property type="entry name" value="Peptidase_A22B"/>
    <property type="match status" value="1"/>
</dbReference>
<organism evidence="10 11">
    <name type="scientific">Mucor saturninus</name>
    <dbReference type="NCBI Taxonomy" id="64648"/>
    <lineage>
        <taxon>Eukaryota</taxon>
        <taxon>Fungi</taxon>
        <taxon>Fungi incertae sedis</taxon>
        <taxon>Mucoromycota</taxon>
        <taxon>Mucoromycotina</taxon>
        <taxon>Mucoromycetes</taxon>
        <taxon>Mucorales</taxon>
        <taxon>Mucorineae</taxon>
        <taxon>Mucoraceae</taxon>
        <taxon>Mucor</taxon>
    </lineage>
</organism>
<evidence type="ECO:0000256" key="1">
    <source>
        <dbReference type="ARBA" id="ARBA00004477"/>
    </source>
</evidence>
<evidence type="ECO:0000256" key="2">
    <source>
        <dbReference type="ARBA" id="ARBA00006859"/>
    </source>
</evidence>
<feature type="compositionally biased region" description="Acidic residues" evidence="8">
    <location>
        <begin position="387"/>
        <end position="400"/>
    </location>
</feature>
<evidence type="ECO:0000256" key="3">
    <source>
        <dbReference type="ARBA" id="ARBA00022692"/>
    </source>
</evidence>
<dbReference type="PANTHER" id="PTHR12174">
    <property type="entry name" value="SIGNAL PEPTIDE PEPTIDASE"/>
    <property type="match status" value="1"/>
</dbReference>
<dbReference type="GO" id="GO:0042500">
    <property type="term" value="F:aspartic endopeptidase activity, intramembrane cleaving"/>
    <property type="evidence" value="ECO:0007669"/>
    <property type="project" value="InterPro"/>
</dbReference>
<feature type="non-terminal residue" evidence="10">
    <location>
        <position position="1"/>
    </location>
</feature>
<evidence type="ECO:0000256" key="4">
    <source>
        <dbReference type="ARBA" id="ARBA00022801"/>
    </source>
</evidence>
<evidence type="ECO:0000256" key="5">
    <source>
        <dbReference type="ARBA" id="ARBA00022824"/>
    </source>
</evidence>
<feature type="transmembrane region" description="Helical" evidence="9">
    <location>
        <begin position="111"/>
        <end position="135"/>
    </location>
</feature>
<dbReference type="InterPro" id="IPR006639">
    <property type="entry name" value="Preselin/SPP"/>
</dbReference>
<feature type="transmembrane region" description="Helical" evidence="9">
    <location>
        <begin position="81"/>
        <end position="99"/>
    </location>
</feature>
<comment type="subcellular location">
    <subcellularLocation>
        <location evidence="1">Endoplasmic reticulum membrane</location>
        <topology evidence="1">Multi-pass membrane protein</topology>
    </subcellularLocation>
</comment>
<dbReference type="SMART" id="SM00730">
    <property type="entry name" value="PSN"/>
    <property type="match status" value="1"/>
</dbReference>
<protein>
    <recommendedName>
        <fullName evidence="12">Minor histocompatibility antigen H13</fullName>
    </recommendedName>
</protein>
<dbReference type="AlphaFoldDB" id="A0A8H7US42"/>
<dbReference type="GO" id="GO:0098553">
    <property type="term" value="C:lumenal side of endoplasmic reticulum membrane"/>
    <property type="evidence" value="ECO:0007669"/>
    <property type="project" value="TreeGrafter"/>
</dbReference>
<comment type="caution">
    <text evidence="10">The sequence shown here is derived from an EMBL/GenBank/DDBJ whole genome shotgun (WGS) entry which is preliminary data.</text>
</comment>
<gene>
    <name evidence="10" type="ORF">INT47_010390</name>
</gene>
<keyword evidence="11" id="KW-1185">Reference proteome</keyword>
<dbReference type="Proteomes" id="UP000603453">
    <property type="component" value="Unassembled WGS sequence"/>
</dbReference>
<evidence type="ECO:0000313" key="10">
    <source>
        <dbReference type="EMBL" id="KAG2196551.1"/>
    </source>
</evidence>
<evidence type="ECO:0000256" key="9">
    <source>
        <dbReference type="SAM" id="Phobius"/>
    </source>
</evidence>
<feature type="compositionally biased region" description="Basic residues" evidence="8">
    <location>
        <begin position="470"/>
        <end position="483"/>
    </location>
</feature>
<keyword evidence="7 9" id="KW-0472">Membrane</keyword>
<dbReference type="GO" id="GO:0098554">
    <property type="term" value="C:cytoplasmic side of endoplasmic reticulum membrane"/>
    <property type="evidence" value="ECO:0007669"/>
    <property type="project" value="TreeGrafter"/>
</dbReference>
<keyword evidence="3 9" id="KW-0812">Transmembrane</keyword>
<accession>A0A8H7US42</accession>
<keyword evidence="6 9" id="KW-1133">Transmembrane helix</keyword>
<evidence type="ECO:0000256" key="8">
    <source>
        <dbReference type="SAM" id="MobiDB-lite"/>
    </source>
</evidence>
<feature type="compositionally biased region" description="Polar residues" evidence="8">
    <location>
        <begin position="434"/>
        <end position="443"/>
    </location>
</feature>
<dbReference type="OrthoDB" id="29661at2759"/>
<feature type="transmembrane region" description="Helical" evidence="9">
    <location>
        <begin position="209"/>
        <end position="228"/>
    </location>
</feature>
<dbReference type="EMBL" id="JAEPRD010000144">
    <property type="protein sequence ID" value="KAG2196551.1"/>
    <property type="molecule type" value="Genomic_DNA"/>
</dbReference>
<evidence type="ECO:0000313" key="11">
    <source>
        <dbReference type="Proteomes" id="UP000603453"/>
    </source>
</evidence>
<dbReference type="GO" id="GO:0033619">
    <property type="term" value="P:membrane protein proteolysis"/>
    <property type="evidence" value="ECO:0007669"/>
    <property type="project" value="TreeGrafter"/>
</dbReference>
<feature type="compositionally biased region" description="Basic and acidic residues" evidence="8">
    <location>
        <begin position="454"/>
        <end position="469"/>
    </location>
</feature>
<sequence length="483" mass="53483">MSAEKLLEFVDDHVGLQLASVALLGLALFPIYAGSYASLRAMKHEASTTRVRRVSYPKVSPLDDSDDEGEEKSKVLSVKDILTFPIAGSVLVYSAYLALSEIEPKYINQATQVLASILSCTVFSNTAVLLAKRILPTECLKRITKYKFSFSKKDQKLCHLNVTIIHLLMFIISVGLAFTYAVSKCWVIGNLFAISLATSAIALLSVDSFFTGFLLLLGMLAFDVFWLFGTDILENISEALTNTPTSVVWPRNINTYLFNKVMKTDHYFTMFGLGDIIVPGIYIAYCLRFDKLNSWKTASSKRNSDFTTTRFSKPYFTASLLAYIASAGASIYTVHFTKKAQSALLFIVPALILSTLLTALIRNELSTVLSCSDVVKTFGKLCSFSANDDDNEEEEEEDDDGRPNRYKKVTRSTTTTTTRGGRSVSRGGTRTKSAIRNLSIDMSSESDDCNFEAKQNRTIEEDVVAEHAGPKTRKRRGSSKASK</sequence>
<feature type="transmembrane region" description="Helical" evidence="9">
    <location>
        <begin position="156"/>
        <end position="180"/>
    </location>
</feature>
<feature type="compositionally biased region" description="Low complexity" evidence="8">
    <location>
        <begin position="411"/>
        <end position="432"/>
    </location>
</feature>
<name>A0A8H7US42_9FUNG</name>
<feature type="transmembrane region" description="Helical" evidence="9">
    <location>
        <begin position="315"/>
        <end position="334"/>
    </location>
</feature>
<feature type="transmembrane region" description="Helical" evidence="9">
    <location>
        <begin position="267"/>
        <end position="287"/>
    </location>
</feature>
<evidence type="ECO:0000256" key="6">
    <source>
        <dbReference type="ARBA" id="ARBA00022989"/>
    </source>
</evidence>
<dbReference type="PANTHER" id="PTHR12174:SF23">
    <property type="entry name" value="MINOR HISTOCOMPATIBILITY ANTIGEN H13"/>
    <property type="match status" value="1"/>
</dbReference>
<dbReference type="InterPro" id="IPR007369">
    <property type="entry name" value="Peptidase_A22B_SPP"/>
</dbReference>
<comment type="similarity">
    <text evidence="2">Belongs to the peptidase A22B family.</text>
</comment>
<keyword evidence="5" id="KW-0256">Endoplasmic reticulum</keyword>
<evidence type="ECO:0000256" key="7">
    <source>
        <dbReference type="ARBA" id="ARBA00023136"/>
    </source>
</evidence>
<feature type="region of interest" description="Disordered" evidence="8">
    <location>
        <begin position="387"/>
        <end position="483"/>
    </location>
</feature>